<name>A0ABR9UNT5_9CHRO</name>
<keyword evidence="4" id="KW-0444">Lipid biosynthesis</keyword>
<accession>A0ABR9UNT5</accession>
<feature type="transmembrane region" description="Helical" evidence="13">
    <location>
        <begin position="252"/>
        <end position="269"/>
    </location>
</feature>
<dbReference type="Pfam" id="PF00487">
    <property type="entry name" value="FA_desaturase"/>
    <property type="match status" value="1"/>
</dbReference>
<evidence type="ECO:0000313" key="16">
    <source>
        <dbReference type="Proteomes" id="UP000651156"/>
    </source>
</evidence>
<evidence type="ECO:0000256" key="5">
    <source>
        <dbReference type="ARBA" id="ARBA00022692"/>
    </source>
</evidence>
<dbReference type="PANTHER" id="PTHR11351:SF31">
    <property type="entry name" value="DESATURASE 1, ISOFORM A-RELATED"/>
    <property type="match status" value="1"/>
</dbReference>
<keyword evidence="16" id="KW-1185">Reference proteome</keyword>
<evidence type="ECO:0000256" key="10">
    <source>
        <dbReference type="ARBA" id="ARBA00023098"/>
    </source>
</evidence>
<reference evidence="15 16" key="1">
    <citation type="submission" date="2020-10" db="EMBL/GenBank/DDBJ databases">
        <authorList>
            <person name="Castelo-Branco R."/>
            <person name="Eusebio N."/>
            <person name="Adriana R."/>
            <person name="Vieira A."/>
            <person name="Brugerolle De Fraissinette N."/>
            <person name="Rezende De Castro R."/>
            <person name="Schneider M.P."/>
            <person name="Vasconcelos V."/>
            <person name="Leao P.N."/>
        </authorList>
    </citation>
    <scope>NUCLEOTIDE SEQUENCE [LARGE SCALE GENOMIC DNA]</scope>
    <source>
        <strain evidence="15 16">LEGE 06123</strain>
    </source>
</reference>
<feature type="domain" description="Fatty acid desaturase" evidence="14">
    <location>
        <begin position="47"/>
        <end position="238"/>
    </location>
</feature>
<keyword evidence="12" id="KW-0275">Fatty acid biosynthesis</keyword>
<evidence type="ECO:0000313" key="15">
    <source>
        <dbReference type="EMBL" id="MBE9189947.1"/>
    </source>
</evidence>
<keyword evidence="8" id="KW-0560">Oxidoreductase</keyword>
<keyword evidence="10" id="KW-0443">Lipid metabolism</keyword>
<evidence type="ECO:0000259" key="14">
    <source>
        <dbReference type="Pfam" id="PF00487"/>
    </source>
</evidence>
<feature type="transmembrane region" description="Helical" evidence="13">
    <location>
        <begin position="44"/>
        <end position="63"/>
    </location>
</feature>
<gene>
    <name evidence="15" type="ORF">IQ230_06135</name>
</gene>
<keyword evidence="6" id="KW-0276">Fatty acid metabolism</keyword>
<evidence type="ECO:0000256" key="8">
    <source>
        <dbReference type="ARBA" id="ARBA00023002"/>
    </source>
</evidence>
<protein>
    <submittedName>
        <fullName evidence="15">Acyl-CoA desaturase</fullName>
    </submittedName>
</protein>
<keyword evidence="11 13" id="KW-0472">Membrane</keyword>
<feature type="transmembrane region" description="Helical" evidence="13">
    <location>
        <begin position="20"/>
        <end position="38"/>
    </location>
</feature>
<evidence type="ECO:0000256" key="9">
    <source>
        <dbReference type="ARBA" id="ARBA00023004"/>
    </source>
</evidence>
<evidence type="ECO:0000256" key="3">
    <source>
        <dbReference type="ARBA" id="ARBA00008749"/>
    </source>
</evidence>
<comment type="caution">
    <text evidence="15">The sequence shown here is derived from an EMBL/GenBank/DDBJ whole genome shotgun (WGS) entry which is preliminary data.</text>
</comment>
<sequence length="290" mass="33544">MLSAIQTGNFCMPDRSKFNYAALPFIGIHLACLAVFWLGIDSVAISMCIVLFLVRKFGITGGYHRYFSHRAYKTSRLFQFLLGFLGVTAGQRGPVWWAAQHRHHHKYSDTDEDIHSAEKKGFYWSHVGWILSPEYDDYNEKLVKDLTRYPELLWLEKYHFAPPILLAVVCYLTYGWLGLFWGFFVSTVVLYHTTFAINSLCHVFGSKRYDTGESSKNSLWLAIITLGEGWHNNHHRYPLAACQGFFWWEIDISYYILVILSWLGIVWDLKQPPKQLLQPEAMIAKASSLA</sequence>
<comment type="subcellular location">
    <subcellularLocation>
        <location evidence="2">Membrane</location>
        <topology evidence="2">Multi-pass membrane protein</topology>
    </subcellularLocation>
</comment>
<comment type="similarity">
    <text evidence="3">Belongs to the fatty acid desaturase type 2 family.</text>
</comment>
<comment type="cofactor">
    <cofactor evidence="1">
        <name>Fe(2+)</name>
        <dbReference type="ChEBI" id="CHEBI:29033"/>
    </cofactor>
</comment>
<keyword evidence="7 13" id="KW-1133">Transmembrane helix</keyword>
<dbReference type="PANTHER" id="PTHR11351">
    <property type="entry name" value="ACYL-COA DESATURASE"/>
    <property type="match status" value="1"/>
</dbReference>
<dbReference type="EMBL" id="JADEWN010000010">
    <property type="protein sequence ID" value="MBE9189947.1"/>
    <property type="molecule type" value="Genomic_DNA"/>
</dbReference>
<organism evidence="15 16">
    <name type="scientific">Gloeocapsopsis crepidinum LEGE 06123</name>
    <dbReference type="NCBI Taxonomy" id="588587"/>
    <lineage>
        <taxon>Bacteria</taxon>
        <taxon>Bacillati</taxon>
        <taxon>Cyanobacteriota</taxon>
        <taxon>Cyanophyceae</taxon>
        <taxon>Oscillatoriophycideae</taxon>
        <taxon>Chroococcales</taxon>
        <taxon>Chroococcaceae</taxon>
        <taxon>Gloeocapsopsis</taxon>
    </lineage>
</organism>
<keyword evidence="9" id="KW-0408">Iron</keyword>
<evidence type="ECO:0000256" key="12">
    <source>
        <dbReference type="ARBA" id="ARBA00023160"/>
    </source>
</evidence>
<keyword evidence="5 13" id="KW-0812">Transmembrane</keyword>
<dbReference type="InterPro" id="IPR015876">
    <property type="entry name" value="Acyl-CoA_DS"/>
</dbReference>
<evidence type="ECO:0000256" key="11">
    <source>
        <dbReference type="ARBA" id="ARBA00023136"/>
    </source>
</evidence>
<evidence type="ECO:0000256" key="4">
    <source>
        <dbReference type="ARBA" id="ARBA00022516"/>
    </source>
</evidence>
<feature type="transmembrane region" description="Helical" evidence="13">
    <location>
        <begin position="164"/>
        <end position="184"/>
    </location>
</feature>
<dbReference type="RefSeq" id="WP_193931167.1">
    <property type="nucleotide sequence ID" value="NZ_CAWPMZ010000008.1"/>
</dbReference>
<dbReference type="InterPro" id="IPR005804">
    <property type="entry name" value="FA_desaturase_dom"/>
</dbReference>
<dbReference type="CDD" id="cd03505">
    <property type="entry name" value="Delta9-FADS-like"/>
    <property type="match status" value="1"/>
</dbReference>
<evidence type="ECO:0000256" key="2">
    <source>
        <dbReference type="ARBA" id="ARBA00004141"/>
    </source>
</evidence>
<proteinExistence type="inferred from homology"/>
<evidence type="ECO:0000256" key="13">
    <source>
        <dbReference type="SAM" id="Phobius"/>
    </source>
</evidence>
<dbReference type="Proteomes" id="UP000651156">
    <property type="component" value="Unassembled WGS sequence"/>
</dbReference>
<evidence type="ECO:0000256" key="6">
    <source>
        <dbReference type="ARBA" id="ARBA00022832"/>
    </source>
</evidence>
<evidence type="ECO:0000256" key="1">
    <source>
        <dbReference type="ARBA" id="ARBA00001954"/>
    </source>
</evidence>
<dbReference type="PRINTS" id="PR00075">
    <property type="entry name" value="FACDDSATRASE"/>
</dbReference>
<evidence type="ECO:0000256" key="7">
    <source>
        <dbReference type="ARBA" id="ARBA00022989"/>
    </source>
</evidence>